<dbReference type="GO" id="GO:0006869">
    <property type="term" value="P:lipid transport"/>
    <property type="evidence" value="ECO:0007669"/>
    <property type="project" value="InterPro"/>
</dbReference>
<evidence type="ECO:0000313" key="4">
    <source>
        <dbReference type="EMBL" id="PFX20546.1"/>
    </source>
</evidence>
<evidence type="ECO:0000256" key="3">
    <source>
        <dbReference type="SAM" id="Phobius"/>
    </source>
</evidence>
<proteinExistence type="inferred from homology"/>
<feature type="transmembrane region" description="Helical" evidence="3">
    <location>
        <begin position="79"/>
        <end position="98"/>
    </location>
</feature>
<keyword evidence="3" id="KW-0812">Transmembrane</keyword>
<dbReference type="GO" id="GO:0016020">
    <property type="term" value="C:membrane"/>
    <property type="evidence" value="ECO:0007669"/>
    <property type="project" value="TreeGrafter"/>
</dbReference>
<dbReference type="GO" id="GO:0042157">
    <property type="term" value="P:lipoprotein metabolic process"/>
    <property type="evidence" value="ECO:0007669"/>
    <property type="project" value="InterPro"/>
</dbReference>
<evidence type="ECO:0000256" key="1">
    <source>
        <dbReference type="ARBA" id="ARBA00010090"/>
    </source>
</evidence>
<dbReference type="Proteomes" id="UP000225706">
    <property type="component" value="Unassembled WGS sequence"/>
</dbReference>
<organism evidence="4 5">
    <name type="scientific">Stylophora pistillata</name>
    <name type="common">Smooth cauliflower coral</name>
    <dbReference type="NCBI Taxonomy" id="50429"/>
    <lineage>
        <taxon>Eukaryota</taxon>
        <taxon>Metazoa</taxon>
        <taxon>Cnidaria</taxon>
        <taxon>Anthozoa</taxon>
        <taxon>Hexacorallia</taxon>
        <taxon>Scleractinia</taxon>
        <taxon>Astrocoeniina</taxon>
        <taxon>Pocilloporidae</taxon>
        <taxon>Stylophora</taxon>
    </lineage>
</organism>
<reference evidence="5" key="1">
    <citation type="journal article" date="2017" name="bioRxiv">
        <title>Comparative analysis of the genomes of Stylophora pistillata and Acropora digitifera provides evidence for extensive differences between species of corals.</title>
        <authorList>
            <person name="Voolstra C.R."/>
            <person name="Li Y."/>
            <person name="Liew Y.J."/>
            <person name="Baumgarten S."/>
            <person name="Zoccola D."/>
            <person name="Flot J.-F."/>
            <person name="Tambutte S."/>
            <person name="Allemand D."/>
            <person name="Aranda M."/>
        </authorList>
    </citation>
    <scope>NUCLEOTIDE SEQUENCE [LARGE SCALE GENOMIC DNA]</scope>
</reference>
<feature type="transmembrane region" description="Helical" evidence="3">
    <location>
        <begin position="104"/>
        <end position="129"/>
    </location>
</feature>
<keyword evidence="3" id="KW-0472">Membrane</keyword>
<feature type="compositionally biased region" description="Basic and acidic residues" evidence="2">
    <location>
        <begin position="1"/>
        <end position="12"/>
    </location>
</feature>
<dbReference type="InterPro" id="IPR008405">
    <property type="entry name" value="ApoL"/>
</dbReference>
<protein>
    <recommendedName>
        <fullName evidence="6">Apolipoprotein L3</fullName>
    </recommendedName>
</protein>
<name>A0A2B4RTQ5_STYPI</name>
<sequence>MANEPQETHSKTETALQQSNDLSENQMQQLREDLQSITPLADAVCARVSVTVKSLHKAADFMDKVSTTHNLAHVTGSSLALIGTLFAISGAFATLATAGLASPFMFTGMAFGVVGAGTNVVAKIIEWLINSEEIKKAQKDFEELCAKLQEVAIKIEKSTDREESKFWYLYYIARDFGNPVRKILNAILYHNGMINISVAPSVMQAVGQASAQATTQVIDELAQATVNAGS</sequence>
<dbReference type="GO" id="GO:0008289">
    <property type="term" value="F:lipid binding"/>
    <property type="evidence" value="ECO:0007669"/>
    <property type="project" value="InterPro"/>
</dbReference>
<comment type="caution">
    <text evidence="4">The sequence shown here is derived from an EMBL/GenBank/DDBJ whole genome shotgun (WGS) entry which is preliminary data.</text>
</comment>
<evidence type="ECO:0000313" key="5">
    <source>
        <dbReference type="Proteomes" id="UP000225706"/>
    </source>
</evidence>
<dbReference type="PANTHER" id="PTHR14096:SF28">
    <property type="entry name" value="APOLIPOPROTEIN L, 1-RELATED"/>
    <property type="match status" value="1"/>
</dbReference>
<dbReference type="Pfam" id="PF05461">
    <property type="entry name" value="ApoL"/>
    <property type="match status" value="1"/>
</dbReference>
<accession>A0A2B4RTQ5</accession>
<gene>
    <name evidence="4" type="ORF">AWC38_SpisGene15003</name>
</gene>
<evidence type="ECO:0000256" key="2">
    <source>
        <dbReference type="SAM" id="MobiDB-lite"/>
    </source>
</evidence>
<comment type="similarity">
    <text evidence="1">Belongs to the apolipoprotein L family.</text>
</comment>
<keyword evidence="5" id="KW-1185">Reference proteome</keyword>
<evidence type="ECO:0008006" key="6">
    <source>
        <dbReference type="Google" id="ProtNLM"/>
    </source>
</evidence>
<dbReference type="EMBL" id="LSMT01000313">
    <property type="protein sequence ID" value="PFX20546.1"/>
    <property type="molecule type" value="Genomic_DNA"/>
</dbReference>
<feature type="region of interest" description="Disordered" evidence="2">
    <location>
        <begin position="1"/>
        <end position="20"/>
    </location>
</feature>
<keyword evidence="3" id="KW-1133">Transmembrane helix</keyword>
<dbReference type="PANTHER" id="PTHR14096">
    <property type="entry name" value="APOLIPOPROTEIN L"/>
    <property type="match status" value="1"/>
</dbReference>
<dbReference type="GO" id="GO:0005576">
    <property type="term" value="C:extracellular region"/>
    <property type="evidence" value="ECO:0007669"/>
    <property type="project" value="InterPro"/>
</dbReference>
<dbReference type="AlphaFoldDB" id="A0A2B4RTQ5"/>